<dbReference type="EMBL" id="HE575318">
    <property type="protein sequence ID" value="CCC90373.1"/>
    <property type="molecule type" value="Genomic_DNA"/>
</dbReference>
<name>G0UMG7_TRYCI</name>
<evidence type="ECO:0000256" key="1">
    <source>
        <dbReference type="SAM" id="MobiDB-lite"/>
    </source>
</evidence>
<dbReference type="AlphaFoldDB" id="G0UMG7"/>
<accession>G0UMG7</accession>
<evidence type="ECO:0000313" key="2">
    <source>
        <dbReference type="EMBL" id="CCC90373.1"/>
    </source>
</evidence>
<gene>
    <name evidence="2" type="ORF">TCIL3000_5_670</name>
</gene>
<feature type="region of interest" description="Disordered" evidence="1">
    <location>
        <begin position="23"/>
        <end position="43"/>
    </location>
</feature>
<organism evidence="2">
    <name type="scientific">Trypanosoma congolense (strain IL3000)</name>
    <dbReference type="NCBI Taxonomy" id="1068625"/>
    <lineage>
        <taxon>Eukaryota</taxon>
        <taxon>Discoba</taxon>
        <taxon>Euglenozoa</taxon>
        <taxon>Kinetoplastea</taxon>
        <taxon>Metakinetoplastina</taxon>
        <taxon>Trypanosomatida</taxon>
        <taxon>Trypanosomatidae</taxon>
        <taxon>Trypanosoma</taxon>
        <taxon>Nannomonas</taxon>
    </lineage>
</organism>
<protein>
    <submittedName>
        <fullName evidence="2">Uncharacterized protein TCIL3000_5_670</fullName>
    </submittedName>
</protein>
<proteinExistence type="predicted"/>
<dbReference type="VEuPathDB" id="TriTrypDB:TcIL3000_5_670"/>
<sequence length="452" mass="49181">MDHHLPSHTGPHFLSRGAQRGILKNVPPQSGSDRLPSPPLVESGFPAFASPETRIALGRSATSLSPLFDTCWTAPIVHIPKWTLSARPARGGIRVGEPTAPETFQPVDVSAFSSGACVLTAFPVLLPSVFPYHTQHAPGFLPLVKSQESLHEPPLSLWTPRAFPHAALYNASIQKLRLLLCRFGLRRLEYHSTHKLTGFGGNRLLVIRRARLLILVPSPALLSRHLQSQSIQLLPFRALSSLRVLFPHVPASFSTGALLQWGPHVGCLVVPFLDLPHLRHPTAAAHTLQFQLEHGKPHVPATLSSPPLCSHVLRRIQCRHAQRGARKHHVPHQPCFGPVLLETPHHSLTTRLPLPTAPFIRSHCGSSGSVMPSCLPIMCRTILTHALSGCLHTFSTYTRLGALSQMLPCIQAAVAALSHQVGHGRVSDSKHSVVNGKGVYILPSSAPSRSNF</sequence>
<reference evidence="2" key="1">
    <citation type="journal article" date="2012" name="Proc. Natl. Acad. Sci. U.S.A.">
        <title>Antigenic diversity is generated by distinct evolutionary mechanisms in African trypanosome species.</title>
        <authorList>
            <person name="Jackson A.P."/>
            <person name="Berry A."/>
            <person name="Aslett M."/>
            <person name="Allison H.C."/>
            <person name="Burton P."/>
            <person name="Vavrova-Anderson J."/>
            <person name="Brown R."/>
            <person name="Browne H."/>
            <person name="Corton N."/>
            <person name="Hauser H."/>
            <person name="Gamble J."/>
            <person name="Gilderthorp R."/>
            <person name="Marcello L."/>
            <person name="McQuillan J."/>
            <person name="Otto T.D."/>
            <person name="Quail M.A."/>
            <person name="Sanders M.J."/>
            <person name="van Tonder A."/>
            <person name="Ginger M.L."/>
            <person name="Field M.C."/>
            <person name="Barry J.D."/>
            <person name="Hertz-Fowler C."/>
            <person name="Berriman M."/>
        </authorList>
    </citation>
    <scope>NUCLEOTIDE SEQUENCE</scope>
    <source>
        <strain evidence="2">IL3000</strain>
    </source>
</reference>